<dbReference type="InterPro" id="IPR041635">
    <property type="entry name" value="Type_ISP_LLaBIII_C"/>
</dbReference>
<dbReference type="PROSITE" id="PS51192">
    <property type="entry name" value="HELICASE_ATP_BIND_1"/>
    <property type="match status" value="1"/>
</dbReference>
<dbReference type="InterPro" id="IPR027417">
    <property type="entry name" value="P-loop_NTPase"/>
</dbReference>
<dbReference type="REBASE" id="254247">
    <property type="entry name" value="CprKM38ORF11830P"/>
</dbReference>
<dbReference type="InterPro" id="IPR014001">
    <property type="entry name" value="Helicase_ATP-bd"/>
</dbReference>
<dbReference type="InterPro" id="IPR011335">
    <property type="entry name" value="Restrct_endonuc-II-like"/>
</dbReference>
<dbReference type="InterPro" id="IPR053980">
    <property type="entry name" value="ISP_coupler"/>
</dbReference>
<dbReference type="KEGG" id="cpre:Csp1_11830"/>
<dbReference type="SUPFAM" id="SSF53335">
    <property type="entry name" value="S-adenosyl-L-methionine-dependent methyltransferases"/>
    <property type="match status" value="1"/>
</dbReference>
<dbReference type="SUPFAM" id="SSF52980">
    <property type="entry name" value="Restriction endonuclease-like"/>
    <property type="match status" value="1"/>
</dbReference>
<dbReference type="GO" id="GO:0005829">
    <property type="term" value="C:cytosol"/>
    <property type="evidence" value="ECO:0007669"/>
    <property type="project" value="TreeGrafter"/>
</dbReference>
<accession>A0A2Z3YX32</accession>
<dbReference type="PANTHER" id="PTHR47396">
    <property type="entry name" value="TYPE I RESTRICTION ENZYME ECOKI R PROTEIN"/>
    <property type="match status" value="1"/>
</dbReference>
<dbReference type="EMBL" id="CP024988">
    <property type="protein sequence ID" value="AWT25983.1"/>
    <property type="molecule type" value="Genomic_DNA"/>
</dbReference>
<feature type="region of interest" description="Disordered" evidence="1">
    <location>
        <begin position="675"/>
        <end position="710"/>
    </location>
</feature>
<evidence type="ECO:0000259" key="2">
    <source>
        <dbReference type="PROSITE" id="PS51192"/>
    </source>
</evidence>
<dbReference type="SUPFAM" id="SSF52540">
    <property type="entry name" value="P-loop containing nucleoside triphosphate hydrolases"/>
    <property type="match status" value="2"/>
</dbReference>
<dbReference type="Pfam" id="PF22240">
    <property type="entry name" value="ISP_coupler"/>
    <property type="match status" value="1"/>
</dbReference>
<gene>
    <name evidence="3" type="ORF">Csp1_11830</name>
</gene>
<name>A0A2Z3YX32_9CORY</name>
<dbReference type="PANTHER" id="PTHR47396:SF1">
    <property type="entry name" value="ATP-DEPENDENT HELICASE IRC3-RELATED"/>
    <property type="match status" value="1"/>
</dbReference>
<sequence>MLNGRKVDFISMASVHEVIDAFRSSRSTSEQGTQFEQLMVRWFELDPTLSEQYDRVWRWPEWPGRHNHGDNGIDLVAHITETGPDFGVPDEYAAVQCKFYDPEHRLAKADIDSFFTESGKAPFTRRVIISTTDKWGKNAEAALQGQQIPVTRISMKDLEDSPVSWDIAWPQNTLQVDLTPKKPHQLRPHQQEAVNAVFQGWSEGDGTTDRGKLIMACGTGKTFTSLKIAERLADDLGGKARILFAVPSISLLSQTLREWNAQSTLDMRSFAVCSDKKVSRAAEDMSAEDVIIPVTTDGKVLAEKLSGHRRRAKGLTVVFTTYQSLPAIHEAQQHGADAFDLVICDEAHRTTGITIDGEDASNFVKVHDPNFIRSAKRLYMTATPRLFDDTTKSKAEEHSAEIVSMDDLDTFGPEFHRLSFGEAVDRGLLTDYKVLVLTVDESVMAGKLQGSLASDGELSLDDASKIVGCWNGLAKRAGTAPDGSTFRPGEIPMRRAVAFARDIKASRQVAEMFPQVVSAYQDLLNEQEDEGHSIEGTNRDLRCEVHHVDGTFNALQRNEELTWLKAPVADDECRILTNARCLSEGVDVPALDAVLFLHPRNSVVDVVQSVGRVMRKSEGKDYGYIILPVAVPAGVSPSAALGNNRRFKTVWQVLNALRAHDERFNAMVNSIALNAKEPQKNGKESDRLLGGHVGPTSEDESLVSNSEGSVADKVSDKDAATANQMALFALSEWTQAIYTRIVDKVGTRTYWEDWAADVADIVDRLITRITAVYEDTGHRSVMRRRFDAFVRGLKDNLNDSIGFEDAVSMLAQHLITRPVFDALFEGQNFAEHNPVSKVMQTMVDALNDYGLESETAGLEKFYASVRVRASEVQSAEGKQQVIAELYEKFFRIGFKAQSEALGIVYTPVEIVDFILRAADAASRDAFGKGLTDEGVHILDGFTGTGTFMTRLLQSGLIRPEDLARKYATELHANELMLLAYYIAAVNIEATYHALTREPGQDATDQDYKPFPGIVMADTFQISENGDELDLHVFPANNERIEAQLKAPINVVIGNPPYSARQGSANDLNENLKYSTLDKRIADTYAAYSTTTNKNNLYDSYLRAFRWATDRIGDQGIVAFVSNGGWIDGNTADGIRLSLAEDYSRIYVYNLRGNQRTAGELSRREGGKVFGSGSRNTIAIWVGVKDPAHTGSCEVFYKDIGDYLSREEKLSLVSQATLENLDWTPITPNAQGDWVNQRSEDFATWPVLGDKKRKTTAPQFFTTYSQGLNTARDAWCYSYSINELESQIRNMSYQYNRAQELFALWCINNGIEKQKEGDVTEFLKNHREITSPGSMNWNRSLKQQLARKAQIFQMENKSQIGLYRAFQPQHVHFSRQFNEMTYQLPNIFPTPNHANIGFYIVGSGSDVPFSAIGTNLLPNLNVTGAGSAGQFFPRWTYEKAEPESGTLDFSAASSDANDVDSDGYRRIDNITDEILGIYRQALGADITKDDVFHFVYGQLHDPAYRETYAADLKKMLPHIETPTDRSRFDALVTAGQQLMDLHVNFETVEPYPLTVEVKKTADPADRETWRVTKMKWKKTKGVTDHTTIVYNPKVLITGIPEEAEEYLLGSRSALGWVIDRWQVKTDKSSGITNDPNDWCDEQDNPRYIIDLISRVTTVAVETQKIIAGITLDTTDQNGDRA</sequence>
<feature type="compositionally biased region" description="Basic and acidic residues" evidence="1">
    <location>
        <begin position="677"/>
        <end position="689"/>
    </location>
</feature>
<dbReference type="InterPro" id="IPR001650">
    <property type="entry name" value="Helicase_C-like"/>
</dbReference>
<dbReference type="GO" id="GO:0008168">
    <property type="term" value="F:methyltransferase activity"/>
    <property type="evidence" value="ECO:0007669"/>
    <property type="project" value="InterPro"/>
</dbReference>
<dbReference type="PRINTS" id="PR00507">
    <property type="entry name" value="N12N6MTFRASE"/>
</dbReference>
<dbReference type="GO" id="GO:0003677">
    <property type="term" value="F:DNA binding"/>
    <property type="evidence" value="ECO:0007669"/>
    <property type="project" value="InterPro"/>
</dbReference>
<evidence type="ECO:0000313" key="3">
    <source>
        <dbReference type="EMBL" id="AWT25983.1"/>
    </source>
</evidence>
<evidence type="ECO:0000313" key="4">
    <source>
        <dbReference type="Proteomes" id="UP000247696"/>
    </source>
</evidence>
<dbReference type="GO" id="GO:0032259">
    <property type="term" value="P:methylation"/>
    <property type="evidence" value="ECO:0007669"/>
    <property type="project" value="InterPro"/>
</dbReference>
<organism evidence="3 4">
    <name type="scientific">Corynebacterium provencense</name>
    <dbReference type="NCBI Taxonomy" id="1737425"/>
    <lineage>
        <taxon>Bacteria</taxon>
        <taxon>Bacillati</taxon>
        <taxon>Actinomycetota</taxon>
        <taxon>Actinomycetes</taxon>
        <taxon>Mycobacteriales</taxon>
        <taxon>Corynebacteriaceae</taxon>
        <taxon>Corynebacterium</taxon>
    </lineage>
</organism>
<dbReference type="InterPro" id="IPR006935">
    <property type="entry name" value="Helicase/UvrB_N"/>
</dbReference>
<dbReference type="Pfam" id="PF13156">
    <property type="entry name" value="Mrr_cat_2"/>
    <property type="match status" value="1"/>
</dbReference>
<dbReference type="PROSITE" id="PS00092">
    <property type="entry name" value="N6_MTASE"/>
    <property type="match status" value="1"/>
</dbReference>
<proteinExistence type="predicted"/>
<dbReference type="Gene3D" id="3.40.50.300">
    <property type="entry name" value="P-loop containing nucleotide triphosphate hydrolases"/>
    <property type="match status" value="2"/>
</dbReference>
<dbReference type="InterPro" id="IPR050742">
    <property type="entry name" value="Helicase_Restrict-Modif_Enz"/>
</dbReference>
<dbReference type="SMART" id="SM00487">
    <property type="entry name" value="DEXDc"/>
    <property type="match status" value="1"/>
</dbReference>
<dbReference type="GO" id="GO:0005524">
    <property type="term" value="F:ATP binding"/>
    <property type="evidence" value="ECO:0007669"/>
    <property type="project" value="InterPro"/>
</dbReference>
<dbReference type="GO" id="GO:0016787">
    <property type="term" value="F:hydrolase activity"/>
    <property type="evidence" value="ECO:0007669"/>
    <property type="project" value="InterPro"/>
</dbReference>
<dbReference type="InterPro" id="IPR002052">
    <property type="entry name" value="DNA_methylase_N6_adenine_CS"/>
</dbReference>
<dbReference type="InterPro" id="IPR039442">
    <property type="entry name" value="Mrr-like_dom"/>
</dbReference>
<reference evidence="4" key="1">
    <citation type="submission" date="2017-11" db="EMBL/GenBank/DDBJ databases">
        <title>Otitis media/interna in a cat caused by the recently described species Corynebacterium provencense.</title>
        <authorList>
            <person name="Kittl S."/>
            <person name="Brodard I."/>
            <person name="Rychener L."/>
            <person name="Jores J."/>
            <person name="Roosje P."/>
            <person name="Gobeli Brawand S."/>
        </authorList>
    </citation>
    <scope>NUCLEOTIDE SEQUENCE [LARGE SCALE GENOMIC DNA]</scope>
    <source>
        <strain evidence="4">17KM38</strain>
    </source>
</reference>
<dbReference type="Pfam" id="PF00271">
    <property type="entry name" value="Helicase_C"/>
    <property type="match status" value="1"/>
</dbReference>
<dbReference type="Pfam" id="PF18135">
    <property type="entry name" value="Type_ISP_C"/>
    <property type="match status" value="1"/>
</dbReference>
<dbReference type="SMART" id="SM00490">
    <property type="entry name" value="HELICc"/>
    <property type="match status" value="1"/>
</dbReference>
<dbReference type="CDD" id="cd22333">
    <property type="entry name" value="LlaBIII_nuclease-like"/>
    <property type="match status" value="1"/>
</dbReference>
<keyword evidence="4" id="KW-1185">Reference proteome</keyword>
<dbReference type="InterPro" id="IPR011856">
    <property type="entry name" value="tRNA_endonuc-like_dom_sf"/>
</dbReference>
<dbReference type="Gene3D" id="3.40.50.150">
    <property type="entry name" value="Vaccinia Virus protein VP39"/>
    <property type="match status" value="1"/>
</dbReference>
<dbReference type="Proteomes" id="UP000247696">
    <property type="component" value="Chromosome"/>
</dbReference>
<feature type="domain" description="Helicase ATP-binding" evidence="2">
    <location>
        <begin position="213"/>
        <end position="402"/>
    </location>
</feature>
<dbReference type="Gene3D" id="3.40.1350.10">
    <property type="match status" value="1"/>
</dbReference>
<dbReference type="Pfam" id="PF04851">
    <property type="entry name" value="ResIII"/>
    <property type="match status" value="1"/>
</dbReference>
<dbReference type="InterPro" id="IPR029063">
    <property type="entry name" value="SAM-dependent_MTases_sf"/>
</dbReference>
<evidence type="ECO:0000256" key="1">
    <source>
        <dbReference type="SAM" id="MobiDB-lite"/>
    </source>
</evidence>
<protein>
    <recommendedName>
        <fullName evidence="2">Helicase ATP-binding domain-containing protein</fullName>
    </recommendedName>
</protein>